<sequence length="89" mass="9506">MQVEDPVAQKLCDAISPQLSDWRVQGPTLGRVALNITVHEWAAQNGGINLAVLGDKSSVDRITTKTCSGVRDEALQALELPDFASGIAF</sequence>
<comment type="caution">
    <text evidence="1">The sequence shown here is derived from an EMBL/GenBank/DDBJ whole genome shotgun (WGS) entry which is preliminary data.</text>
</comment>
<gene>
    <name evidence="1" type="ORF">HGA08_05020</name>
</gene>
<dbReference type="AlphaFoldDB" id="A0A846XV06"/>
<evidence type="ECO:0000313" key="1">
    <source>
        <dbReference type="EMBL" id="NKY49574.1"/>
    </source>
</evidence>
<reference evidence="1 2" key="1">
    <citation type="submission" date="2020-04" db="EMBL/GenBank/DDBJ databases">
        <title>MicrobeNet Type strains.</title>
        <authorList>
            <person name="Nicholson A.C."/>
        </authorList>
    </citation>
    <scope>NUCLEOTIDE SEQUENCE [LARGE SCALE GENOMIC DNA]</scope>
    <source>
        <strain evidence="1 2">JCM 12354</strain>
    </source>
</reference>
<keyword evidence="2" id="KW-1185">Reference proteome</keyword>
<name>A0A846XV06_9NOCA</name>
<evidence type="ECO:0000313" key="2">
    <source>
        <dbReference type="Proteomes" id="UP000565711"/>
    </source>
</evidence>
<accession>A0A846XV06</accession>
<dbReference type="Proteomes" id="UP000565711">
    <property type="component" value="Unassembled WGS sequence"/>
</dbReference>
<dbReference type="EMBL" id="JAAXOP010000002">
    <property type="protein sequence ID" value="NKY49574.1"/>
    <property type="molecule type" value="Genomic_DNA"/>
</dbReference>
<organism evidence="1 2">
    <name type="scientific">Nocardia vermiculata</name>
    <dbReference type="NCBI Taxonomy" id="257274"/>
    <lineage>
        <taxon>Bacteria</taxon>
        <taxon>Bacillati</taxon>
        <taxon>Actinomycetota</taxon>
        <taxon>Actinomycetes</taxon>
        <taxon>Mycobacteriales</taxon>
        <taxon>Nocardiaceae</taxon>
        <taxon>Nocardia</taxon>
    </lineage>
</organism>
<proteinExistence type="predicted"/>
<protein>
    <submittedName>
        <fullName evidence="1">Uncharacterized protein</fullName>
    </submittedName>
</protein>